<dbReference type="CDD" id="cd03567">
    <property type="entry name" value="VHS_GGA_metazoan"/>
    <property type="match status" value="1"/>
</dbReference>
<feature type="compositionally biased region" description="Basic and acidic residues" evidence="10">
    <location>
        <begin position="199"/>
        <end position="215"/>
    </location>
</feature>
<evidence type="ECO:0000313" key="15">
    <source>
        <dbReference type="Proteomes" id="UP000691718"/>
    </source>
</evidence>
<keyword evidence="7" id="KW-0653">Protein transport</keyword>
<dbReference type="PROSITE" id="PS50909">
    <property type="entry name" value="GAT"/>
    <property type="match status" value="1"/>
</dbReference>
<comment type="subcellular location">
    <subcellularLocation>
        <location evidence="2">Early endosome membrane</location>
        <topology evidence="2">Peripheral membrane protein</topology>
    </subcellularLocation>
    <subcellularLocation>
        <location evidence="1">Golgi apparatus</location>
        <location evidence="1">trans-Golgi network membrane</location>
        <topology evidence="1">Peripheral membrane protein</topology>
    </subcellularLocation>
</comment>
<feature type="domain" description="GAT" evidence="13">
    <location>
        <begin position="170"/>
        <end position="294"/>
    </location>
</feature>
<evidence type="ECO:0000259" key="11">
    <source>
        <dbReference type="PROSITE" id="PS50179"/>
    </source>
</evidence>
<evidence type="ECO:0000259" key="12">
    <source>
        <dbReference type="PROSITE" id="PS50180"/>
    </source>
</evidence>
<proteinExistence type="inferred from homology"/>
<dbReference type="OrthoDB" id="447025at2759"/>
<dbReference type="GO" id="GO:0034394">
    <property type="term" value="P:protein localization to cell surface"/>
    <property type="evidence" value="ECO:0007669"/>
    <property type="project" value="TreeGrafter"/>
</dbReference>
<dbReference type="PROSITE" id="PS50180">
    <property type="entry name" value="GAE"/>
    <property type="match status" value="1"/>
</dbReference>
<keyword evidence="6" id="KW-0832">Ubl conjugation</keyword>
<dbReference type="GO" id="GO:0035091">
    <property type="term" value="F:phosphatidylinositol binding"/>
    <property type="evidence" value="ECO:0007669"/>
    <property type="project" value="InterPro"/>
</dbReference>
<evidence type="ECO:0000256" key="6">
    <source>
        <dbReference type="ARBA" id="ARBA00022843"/>
    </source>
</evidence>
<evidence type="ECO:0000259" key="13">
    <source>
        <dbReference type="PROSITE" id="PS50909"/>
    </source>
</evidence>
<dbReference type="InterPro" id="IPR041198">
    <property type="entry name" value="GGA_N-GAT"/>
</dbReference>
<feature type="region of interest" description="Disordered" evidence="10">
    <location>
        <begin position="198"/>
        <end position="217"/>
    </location>
</feature>
<dbReference type="Pfam" id="PF18308">
    <property type="entry name" value="GGA_N-GAT"/>
    <property type="match status" value="1"/>
</dbReference>
<keyword evidence="15" id="KW-1185">Reference proteome</keyword>
<protein>
    <submittedName>
        <fullName evidence="14">(apollo) hypothetical protein</fullName>
    </submittedName>
</protein>
<dbReference type="EMBL" id="CAJQZP010001427">
    <property type="protein sequence ID" value="CAG5045130.1"/>
    <property type="molecule type" value="Genomic_DNA"/>
</dbReference>
<keyword evidence="5" id="KW-0967">Endosome</keyword>
<evidence type="ECO:0000256" key="1">
    <source>
        <dbReference type="ARBA" id="ARBA00004150"/>
    </source>
</evidence>
<evidence type="ECO:0000256" key="8">
    <source>
        <dbReference type="ARBA" id="ARBA00023034"/>
    </source>
</evidence>
<evidence type="ECO:0000256" key="5">
    <source>
        <dbReference type="ARBA" id="ARBA00022753"/>
    </source>
</evidence>
<dbReference type="InterPro" id="IPR004152">
    <property type="entry name" value="GAT_dom"/>
</dbReference>
<feature type="domain" description="VHS" evidence="11">
    <location>
        <begin position="15"/>
        <end position="145"/>
    </location>
</feature>
<dbReference type="InterPro" id="IPR008152">
    <property type="entry name" value="Clathrin_a/b/g-adaptin_app_Ig"/>
</dbReference>
<reference evidence="14" key="1">
    <citation type="submission" date="2021-04" db="EMBL/GenBank/DDBJ databases">
        <authorList>
            <person name="Tunstrom K."/>
        </authorList>
    </citation>
    <scope>NUCLEOTIDE SEQUENCE</scope>
</reference>
<keyword evidence="9" id="KW-0472">Membrane</keyword>
<evidence type="ECO:0000256" key="7">
    <source>
        <dbReference type="ARBA" id="ARBA00022927"/>
    </source>
</evidence>
<dbReference type="Pfam" id="PF03127">
    <property type="entry name" value="GAT"/>
    <property type="match status" value="1"/>
</dbReference>
<dbReference type="PANTHER" id="PTHR45905:SF1">
    <property type="entry name" value="GOLGI-LOCALIZED, GAMMA-ADAPTIN EAR CONTAINING, ARF BINDING PROTEIN"/>
    <property type="match status" value="1"/>
</dbReference>
<dbReference type="InterPro" id="IPR027422">
    <property type="entry name" value="GGA1-3"/>
</dbReference>
<keyword evidence="8" id="KW-0333">Golgi apparatus</keyword>
<accession>A0A8S3Y3K0</accession>
<dbReference type="GO" id="GO:0006893">
    <property type="term" value="P:Golgi to plasma membrane transport"/>
    <property type="evidence" value="ECO:0007669"/>
    <property type="project" value="TreeGrafter"/>
</dbReference>
<dbReference type="PANTHER" id="PTHR45905">
    <property type="entry name" value="GOLGI-LOCALIZED, GAMMA-ADAPTIN EAR CONTAINING, ARF BINDING PROTEIN"/>
    <property type="match status" value="1"/>
</dbReference>
<sequence>MNVTLTSLEALILKATYENLPHPDAAALEAFCTIMKDSADGPQYAAQALAARIHSQNAREALLALSMLDRCMRRCDTSFHSEIGKFRFLNEMIKLVSPKYLADRTAPEVQTRVLQLLHAWSIEYPKETKFKVAYDMLKNQGVVKETPPPLPPEGTTLPSRQKAKNAIFEDEEKSKLLQKLLQSKKPEDLQHANRLIKTMVREEERRNEANSRRAQEVSAALDSAGLLSDMLEHASDASPDEEQLIHELHASCSRLRPVLQKLAAADSQADNLSDILHANDVLDEVFEKYNVFVSEKTQNKHTNKPKVGEAQTANSDSLLDFAGASLNKNTGNTHTATNTKPNVIDELGDIFSNESGSNNIAEPLRPVSLIQNDDVDLLSDKAGKTEGWNELDILGAQLLKQSLPENARRIDSFNSKQVKKIPMNALDKSSPKHETQSSNGALFNLDFLIKKSDEKSTSPEVIDTCKQIQTNDDVMVDIGTNDKTSTNTIVNMNLSVTDNPLDKILDLGLPLGNNLTHVDIETPVTNKAETISECKDSIKNNKVGDVKPLTDINVSLQSIQPSKVPPLTVYEEDGGVTVVLHFCKDKPRPDVNVIVISTTSKNSSPIEDYKFQAVLPKGCKVRLLAASGTSLPAYNPFLPPPALTQVMLLARPANLTRVDLKFVITYTCDDEMCSEMGEASNLPLADI</sequence>
<dbReference type="SMART" id="SM00809">
    <property type="entry name" value="Alpha_adaptinC2"/>
    <property type="match status" value="1"/>
</dbReference>
<evidence type="ECO:0000256" key="4">
    <source>
        <dbReference type="ARBA" id="ARBA00022448"/>
    </source>
</evidence>
<dbReference type="Pfam" id="PF02883">
    <property type="entry name" value="Alpha_adaptinC2"/>
    <property type="match status" value="1"/>
</dbReference>
<dbReference type="FunFam" id="1.20.5.170:FF:000023">
    <property type="entry name" value="ADP-ribosylation factor-binding protein GGA3 isoform X1"/>
    <property type="match status" value="1"/>
</dbReference>
<evidence type="ECO:0000256" key="10">
    <source>
        <dbReference type="SAM" id="MobiDB-lite"/>
    </source>
</evidence>
<dbReference type="InterPro" id="IPR008153">
    <property type="entry name" value="GAE_dom"/>
</dbReference>
<dbReference type="GO" id="GO:0031267">
    <property type="term" value="F:small GTPase binding"/>
    <property type="evidence" value="ECO:0007669"/>
    <property type="project" value="InterPro"/>
</dbReference>
<organism evidence="14 15">
    <name type="scientific">Parnassius apollo</name>
    <name type="common">Apollo butterfly</name>
    <name type="synonym">Papilio apollo</name>
    <dbReference type="NCBI Taxonomy" id="110799"/>
    <lineage>
        <taxon>Eukaryota</taxon>
        <taxon>Metazoa</taxon>
        <taxon>Ecdysozoa</taxon>
        <taxon>Arthropoda</taxon>
        <taxon>Hexapoda</taxon>
        <taxon>Insecta</taxon>
        <taxon>Pterygota</taxon>
        <taxon>Neoptera</taxon>
        <taxon>Endopterygota</taxon>
        <taxon>Lepidoptera</taxon>
        <taxon>Glossata</taxon>
        <taxon>Ditrysia</taxon>
        <taxon>Papilionoidea</taxon>
        <taxon>Papilionidae</taxon>
        <taxon>Parnassiinae</taxon>
        <taxon>Parnassini</taxon>
        <taxon>Parnassius</taxon>
        <taxon>Parnassius</taxon>
    </lineage>
</organism>
<dbReference type="InterPro" id="IPR002014">
    <property type="entry name" value="VHS_dom"/>
</dbReference>
<dbReference type="Proteomes" id="UP000691718">
    <property type="component" value="Unassembled WGS sequence"/>
</dbReference>
<evidence type="ECO:0000313" key="14">
    <source>
        <dbReference type="EMBL" id="CAG5045130.1"/>
    </source>
</evidence>
<dbReference type="AlphaFoldDB" id="A0A8S3Y3K0"/>
<name>A0A8S3Y3K0_PARAO</name>
<dbReference type="GO" id="GO:0043130">
    <property type="term" value="F:ubiquitin binding"/>
    <property type="evidence" value="ECO:0007669"/>
    <property type="project" value="InterPro"/>
</dbReference>
<comment type="caution">
    <text evidence="14">The sequence shown here is derived from an EMBL/GenBank/DDBJ whole genome shotgun (WGS) entry which is preliminary data.</text>
</comment>
<dbReference type="GO" id="GO:0006886">
    <property type="term" value="P:intracellular protein transport"/>
    <property type="evidence" value="ECO:0007669"/>
    <property type="project" value="InterPro"/>
</dbReference>
<dbReference type="GO" id="GO:0005802">
    <property type="term" value="C:trans-Golgi network"/>
    <property type="evidence" value="ECO:0007669"/>
    <property type="project" value="InterPro"/>
</dbReference>
<dbReference type="GO" id="GO:0031901">
    <property type="term" value="C:early endosome membrane"/>
    <property type="evidence" value="ECO:0007669"/>
    <property type="project" value="UniProtKB-SubCell"/>
</dbReference>
<gene>
    <name evidence="14" type="ORF">PAPOLLO_LOCUS23182</name>
</gene>
<dbReference type="SMART" id="SM00288">
    <property type="entry name" value="VHS"/>
    <property type="match status" value="1"/>
</dbReference>
<evidence type="ECO:0000256" key="9">
    <source>
        <dbReference type="ARBA" id="ARBA00023136"/>
    </source>
</evidence>
<evidence type="ECO:0000256" key="2">
    <source>
        <dbReference type="ARBA" id="ARBA00004220"/>
    </source>
</evidence>
<comment type="similarity">
    <text evidence="3">Belongs to the GGA protein family.</text>
</comment>
<dbReference type="Pfam" id="PF00790">
    <property type="entry name" value="VHS"/>
    <property type="match status" value="1"/>
</dbReference>
<feature type="domain" description="GAE" evidence="12">
    <location>
        <begin position="563"/>
        <end position="683"/>
    </location>
</feature>
<keyword evidence="4" id="KW-0813">Transport</keyword>
<dbReference type="PROSITE" id="PS50179">
    <property type="entry name" value="VHS"/>
    <property type="match status" value="1"/>
</dbReference>
<evidence type="ECO:0000256" key="3">
    <source>
        <dbReference type="ARBA" id="ARBA00008099"/>
    </source>
</evidence>